<dbReference type="AlphaFoldDB" id="B9IAW5"/>
<keyword evidence="2" id="KW-1185">Reference proteome</keyword>
<evidence type="ECO:0000313" key="1">
    <source>
        <dbReference type="EMBL" id="PNT05410.1"/>
    </source>
</evidence>
<dbReference type="HOGENOM" id="CLU_1672250_0_0_1"/>
<organism evidence="1 2">
    <name type="scientific">Populus trichocarpa</name>
    <name type="common">Western balsam poplar</name>
    <name type="synonym">Populus balsamifera subsp. trichocarpa</name>
    <dbReference type="NCBI Taxonomy" id="3694"/>
    <lineage>
        <taxon>Eukaryota</taxon>
        <taxon>Viridiplantae</taxon>
        <taxon>Streptophyta</taxon>
        <taxon>Embryophyta</taxon>
        <taxon>Tracheophyta</taxon>
        <taxon>Spermatophyta</taxon>
        <taxon>Magnoliopsida</taxon>
        <taxon>eudicotyledons</taxon>
        <taxon>Gunneridae</taxon>
        <taxon>Pentapetalae</taxon>
        <taxon>rosids</taxon>
        <taxon>fabids</taxon>
        <taxon>Malpighiales</taxon>
        <taxon>Salicaceae</taxon>
        <taxon>Saliceae</taxon>
        <taxon>Populus</taxon>
    </lineage>
</organism>
<dbReference type="EMBL" id="CM009303">
    <property type="protein sequence ID" value="PNT05410.1"/>
    <property type="molecule type" value="Genomic_DNA"/>
</dbReference>
<gene>
    <name evidence="1" type="ORF">POPTR_014G171000</name>
</gene>
<accession>B9IAW5</accession>
<dbReference type="Proteomes" id="UP000006729">
    <property type="component" value="Chromosome 14"/>
</dbReference>
<sequence length="158" mass="17973">MEVIHGERFSLGEDGLKVVKSLKSLLTIPLNIQTMSDKSYKCHLAFTGQMAIHDALRDELLVVREETQSSCVKIKALKNTYEEFHEKFRGFTALTEMVGDKIFLAMSNLYFFNLLKGIHEDFSVVFHLVLMSDFVDVFPIKVSCPTQIIIANEPDLNV</sequence>
<reference evidence="1 2" key="1">
    <citation type="journal article" date="2006" name="Science">
        <title>The genome of black cottonwood, Populus trichocarpa (Torr. &amp; Gray).</title>
        <authorList>
            <person name="Tuskan G.A."/>
            <person name="Difazio S."/>
            <person name="Jansson S."/>
            <person name="Bohlmann J."/>
            <person name="Grigoriev I."/>
            <person name="Hellsten U."/>
            <person name="Putnam N."/>
            <person name="Ralph S."/>
            <person name="Rombauts S."/>
            <person name="Salamov A."/>
            <person name="Schein J."/>
            <person name="Sterck L."/>
            <person name="Aerts A."/>
            <person name="Bhalerao R.R."/>
            <person name="Bhalerao R.P."/>
            <person name="Blaudez D."/>
            <person name="Boerjan W."/>
            <person name="Brun A."/>
            <person name="Brunner A."/>
            <person name="Busov V."/>
            <person name="Campbell M."/>
            <person name="Carlson J."/>
            <person name="Chalot M."/>
            <person name="Chapman J."/>
            <person name="Chen G.L."/>
            <person name="Cooper D."/>
            <person name="Coutinho P.M."/>
            <person name="Couturier J."/>
            <person name="Covert S."/>
            <person name="Cronk Q."/>
            <person name="Cunningham R."/>
            <person name="Davis J."/>
            <person name="Degroeve S."/>
            <person name="Dejardin A."/>
            <person name="Depamphilis C."/>
            <person name="Detter J."/>
            <person name="Dirks B."/>
            <person name="Dubchak I."/>
            <person name="Duplessis S."/>
            <person name="Ehlting J."/>
            <person name="Ellis B."/>
            <person name="Gendler K."/>
            <person name="Goodstein D."/>
            <person name="Gribskov M."/>
            <person name="Grimwood J."/>
            <person name="Groover A."/>
            <person name="Gunter L."/>
            <person name="Hamberger B."/>
            <person name="Heinze B."/>
            <person name="Helariutta Y."/>
            <person name="Henrissat B."/>
            <person name="Holligan D."/>
            <person name="Holt R."/>
            <person name="Huang W."/>
            <person name="Islam-Faridi N."/>
            <person name="Jones S."/>
            <person name="Jones-Rhoades M."/>
            <person name="Jorgensen R."/>
            <person name="Joshi C."/>
            <person name="Kangasjarvi J."/>
            <person name="Karlsson J."/>
            <person name="Kelleher C."/>
            <person name="Kirkpatrick R."/>
            <person name="Kirst M."/>
            <person name="Kohler A."/>
            <person name="Kalluri U."/>
            <person name="Larimer F."/>
            <person name="Leebens-Mack J."/>
            <person name="Leple J.C."/>
            <person name="Locascio P."/>
            <person name="Lou Y."/>
            <person name="Lucas S."/>
            <person name="Martin F."/>
            <person name="Montanini B."/>
            <person name="Napoli C."/>
            <person name="Nelson D.R."/>
            <person name="Nelson C."/>
            <person name="Nieminen K."/>
            <person name="Nilsson O."/>
            <person name="Pereda V."/>
            <person name="Peter G."/>
            <person name="Philippe R."/>
            <person name="Pilate G."/>
            <person name="Poliakov A."/>
            <person name="Razumovskaya J."/>
            <person name="Richardson P."/>
            <person name="Rinaldi C."/>
            <person name="Ritland K."/>
            <person name="Rouze P."/>
            <person name="Ryaboy D."/>
            <person name="Schmutz J."/>
            <person name="Schrader J."/>
            <person name="Segerman B."/>
            <person name="Shin H."/>
            <person name="Siddiqui A."/>
            <person name="Sterky F."/>
            <person name="Terry A."/>
            <person name="Tsai C.J."/>
            <person name="Uberbacher E."/>
            <person name="Unneberg P."/>
            <person name="Vahala J."/>
            <person name="Wall K."/>
            <person name="Wessler S."/>
            <person name="Yang G."/>
            <person name="Yin T."/>
            <person name="Douglas C."/>
            <person name="Marra M."/>
            <person name="Sandberg G."/>
            <person name="Van de Peer Y."/>
            <person name="Rokhsar D."/>
        </authorList>
    </citation>
    <scope>NUCLEOTIDE SEQUENCE [LARGE SCALE GENOMIC DNA]</scope>
    <source>
        <strain evidence="2">cv. Nisqually</strain>
    </source>
</reference>
<protein>
    <submittedName>
        <fullName evidence="1">Uncharacterized protein</fullName>
    </submittedName>
</protein>
<dbReference type="InParanoid" id="B9IAW5"/>
<evidence type="ECO:0000313" key="2">
    <source>
        <dbReference type="Proteomes" id="UP000006729"/>
    </source>
</evidence>
<name>B9IAW5_POPTR</name>
<proteinExistence type="predicted"/>